<evidence type="ECO:0000313" key="2">
    <source>
        <dbReference type="EMBL" id="SCJ90787.1"/>
    </source>
</evidence>
<dbReference type="InterPro" id="IPR000792">
    <property type="entry name" value="Tscrpt_reg_LuxR_C"/>
</dbReference>
<dbReference type="InterPro" id="IPR036388">
    <property type="entry name" value="WH-like_DNA-bd_sf"/>
</dbReference>
<evidence type="ECO:0000259" key="1">
    <source>
        <dbReference type="Pfam" id="PF00196"/>
    </source>
</evidence>
<sequence>MENDLSILTERQREVYLLRQQGLTCKCIGEELHLSVSAVSLHLRNAQRRFRQYQAFQEEKKRDGQTVAFSISRIELALIIEGLVLLGGKMHREIGGRNIRSDWQGRMPYRALAADALLTRAQLALYGKVIHTGILE</sequence>
<dbReference type="AlphaFoldDB" id="A0A1C6K9G6"/>
<dbReference type="SUPFAM" id="SSF46894">
    <property type="entry name" value="C-terminal effector domain of the bipartite response regulators"/>
    <property type="match status" value="1"/>
</dbReference>
<proteinExistence type="predicted"/>
<dbReference type="GO" id="GO:0003677">
    <property type="term" value="F:DNA binding"/>
    <property type="evidence" value="ECO:0007669"/>
    <property type="project" value="InterPro"/>
</dbReference>
<dbReference type="Pfam" id="PF00196">
    <property type="entry name" value="GerE"/>
    <property type="match status" value="1"/>
</dbReference>
<name>A0A1C6K9G6_9FIRM</name>
<dbReference type="InterPro" id="IPR016032">
    <property type="entry name" value="Sig_transdc_resp-reg_C-effctor"/>
</dbReference>
<feature type="domain" description="HTH luxR-type" evidence="1">
    <location>
        <begin position="7"/>
        <end position="50"/>
    </location>
</feature>
<accession>A0A1C6K9G6</accession>
<dbReference type="GO" id="GO:0006355">
    <property type="term" value="P:regulation of DNA-templated transcription"/>
    <property type="evidence" value="ECO:0007669"/>
    <property type="project" value="InterPro"/>
</dbReference>
<reference evidence="2" key="1">
    <citation type="submission" date="2015-09" db="EMBL/GenBank/DDBJ databases">
        <authorList>
            <consortium name="Pathogen Informatics"/>
        </authorList>
    </citation>
    <scope>NUCLEOTIDE SEQUENCE</scope>
    <source>
        <strain evidence="2">2789STDY5834896</strain>
    </source>
</reference>
<organism evidence="2">
    <name type="scientific">uncultured Anaerotruncus sp</name>
    <dbReference type="NCBI Taxonomy" id="905011"/>
    <lineage>
        <taxon>Bacteria</taxon>
        <taxon>Bacillati</taxon>
        <taxon>Bacillota</taxon>
        <taxon>Clostridia</taxon>
        <taxon>Eubacteriales</taxon>
        <taxon>Oscillospiraceae</taxon>
        <taxon>Anaerotruncus</taxon>
        <taxon>environmental samples</taxon>
    </lineage>
</organism>
<dbReference type="Gene3D" id="1.10.10.10">
    <property type="entry name" value="Winged helix-like DNA-binding domain superfamily/Winged helix DNA-binding domain"/>
    <property type="match status" value="1"/>
</dbReference>
<dbReference type="EMBL" id="FMHG01000004">
    <property type="protein sequence ID" value="SCJ90787.1"/>
    <property type="molecule type" value="Genomic_DNA"/>
</dbReference>
<gene>
    <name evidence="2" type="ORF">SAMEA3545359_02766</name>
</gene>
<protein>
    <submittedName>
        <fullName evidence="2">Positive control sigma-like factor</fullName>
    </submittedName>
</protein>